<reference evidence="2" key="1">
    <citation type="submission" date="2021-09" db="EMBL/GenBank/DDBJ databases">
        <authorList>
            <consortium name="AG Swart"/>
            <person name="Singh M."/>
            <person name="Singh A."/>
            <person name="Seah K."/>
            <person name="Emmerich C."/>
        </authorList>
    </citation>
    <scope>NUCLEOTIDE SEQUENCE</scope>
    <source>
        <strain evidence="2">ATCC30299</strain>
    </source>
</reference>
<dbReference type="EMBL" id="CAJZBQ010000010">
    <property type="protein sequence ID" value="CAG9313331.1"/>
    <property type="molecule type" value="Genomic_DNA"/>
</dbReference>
<evidence type="ECO:0000313" key="2">
    <source>
        <dbReference type="EMBL" id="CAG9313331.1"/>
    </source>
</evidence>
<comment type="caution">
    <text evidence="2">The sequence shown here is derived from an EMBL/GenBank/DDBJ whole genome shotgun (WGS) entry which is preliminary data.</text>
</comment>
<keyword evidence="3" id="KW-1185">Reference proteome</keyword>
<dbReference type="AlphaFoldDB" id="A0AAU9IJE0"/>
<gene>
    <name evidence="2" type="ORF">BSTOLATCC_MIC8604</name>
</gene>
<keyword evidence="1" id="KW-0175">Coiled coil</keyword>
<organism evidence="2 3">
    <name type="scientific">Blepharisma stoltei</name>
    <dbReference type="NCBI Taxonomy" id="1481888"/>
    <lineage>
        <taxon>Eukaryota</taxon>
        <taxon>Sar</taxon>
        <taxon>Alveolata</taxon>
        <taxon>Ciliophora</taxon>
        <taxon>Postciliodesmatophora</taxon>
        <taxon>Heterotrichea</taxon>
        <taxon>Heterotrichida</taxon>
        <taxon>Blepharismidae</taxon>
        <taxon>Blepharisma</taxon>
    </lineage>
</organism>
<name>A0AAU9IJE0_9CILI</name>
<protein>
    <submittedName>
        <fullName evidence="2">Uncharacterized protein</fullName>
    </submittedName>
</protein>
<evidence type="ECO:0000256" key="1">
    <source>
        <dbReference type="SAM" id="Coils"/>
    </source>
</evidence>
<sequence>MKHNFSHPNRLIARFEEDHLTRRHLISLNSVKSTLNLKNTFFSENLRKRKTTMRNKRIGLKEVSALSPSSFSKSTVHLSPIIRLKKARNHIVSLKSKLEEKDKEINRLKSELAVWQHININKDAPTPDINPMLTPD</sequence>
<accession>A0AAU9IJE0</accession>
<feature type="coiled-coil region" evidence="1">
    <location>
        <begin position="84"/>
        <end position="118"/>
    </location>
</feature>
<dbReference type="Proteomes" id="UP001162131">
    <property type="component" value="Unassembled WGS sequence"/>
</dbReference>
<evidence type="ECO:0000313" key="3">
    <source>
        <dbReference type="Proteomes" id="UP001162131"/>
    </source>
</evidence>
<proteinExistence type="predicted"/>